<reference evidence="2" key="1">
    <citation type="journal article" date="2012" name="Nat. Biotechnol.">
        <title>Reference genome sequence of the model plant Setaria.</title>
        <authorList>
            <person name="Bennetzen J.L."/>
            <person name="Schmutz J."/>
            <person name="Wang H."/>
            <person name="Percifield R."/>
            <person name="Hawkins J."/>
            <person name="Pontaroli A.C."/>
            <person name="Estep M."/>
            <person name="Feng L."/>
            <person name="Vaughn J.N."/>
            <person name="Grimwood J."/>
            <person name="Jenkins J."/>
            <person name="Barry K."/>
            <person name="Lindquist E."/>
            <person name="Hellsten U."/>
            <person name="Deshpande S."/>
            <person name="Wang X."/>
            <person name="Wu X."/>
            <person name="Mitros T."/>
            <person name="Triplett J."/>
            <person name="Yang X."/>
            <person name="Ye C.Y."/>
            <person name="Mauro-Herrera M."/>
            <person name="Wang L."/>
            <person name="Li P."/>
            <person name="Sharma M."/>
            <person name="Sharma R."/>
            <person name="Ronald P.C."/>
            <person name="Panaud O."/>
            <person name="Kellogg E.A."/>
            <person name="Brutnell T.P."/>
            <person name="Doust A.N."/>
            <person name="Tuskan G.A."/>
            <person name="Rokhsar D."/>
            <person name="Devos K.M."/>
        </authorList>
    </citation>
    <scope>NUCLEOTIDE SEQUENCE [LARGE SCALE GENOMIC DNA]</scope>
    <source>
        <strain evidence="2">cv. Yugu1</strain>
    </source>
</reference>
<dbReference type="AlphaFoldDB" id="K3Y3Z2"/>
<dbReference type="EnsemblPlants" id="KQL12151">
    <property type="protein sequence ID" value="KQL12151"/>
    <property type="gene ID" value="SETIT_008930mg"/>
</dbReference>
<protein>
    <submittedName>
        <fullName evidence="1">Uncharacterized protein</fullName>
    </submittedName>
</protein>
<name>K3Y3Z2_SETIT</name>
<organism evidence="1 2">
    <name type="scientific">Setaria italica</name>
    <name type="common">Foxtail millet</name>
    <name type="synonym">Panicum italicum</name>
    <dbReference type="NCBI Taxonomy" id="4555"/>
    <lineage>
        <taxon>Eukaryota</taxon>
        <taxon>Viridiplantae</taxon>
        <taxon>Streptophyta</taxon>
        <taxon>Embryophyta</taxon>
        <taxon>Tracheophyta</taxon>
        <taxon>Spermatophyta</taxon>
        <taxon>Magnoliopsida</taxon>
        <taxon>Liliopsida</taxon>
        <taxon>Poales</taxon>
        <taxon>Poaceae</taxon>
        <taxon>PACMAD clade</taxon>
        <taxon>Panicoideae</taxon>
        <taxon>Panicodae</taxon>
        <taxon>Paniceae</taxon>
        <taxon>Cenchrinae</taxon>
        <taxon>Setaria</taxon>
    </lineage>
</organism>
<evidence type="ECO:0000313" key="1">
    <source>
        <dbReference type="EnsemblPlants" id="KQL12151"/>
    </source>
</evidence>
<keyword evidence="2" id="KW-1185">Reference proteome</keyword>
<dbReference type="EMBL" id="AGNK02002700">
    <property type="status" value="NOT_ANNOTATED_CDS"/>
    <property type="molecule type" value="Genomic_DNA"/>
</dbReference>
<dbReference type="InParanoid" id="K3Y3Z2"/>
<dbReference type="Gramene" id="KQL12151">
    <property type="protein sequence ID" value="KQL12151"/>
    <property type="gene ID" value="SETIT_008930mg"/>
</dbReference>
<evidence type="ECO:0000313" key="2">
    <source>
        <dbReference type="Proteomes" id="UP000004995"/>
    </source>
</evidence>
<dbReference type="Proteomes" id="UP000004995">
    <property type="component" value="Unassembled WGS sequence"/>
</dbReference>
<accession>K3Y3Z2</accession>
<dbReference type="HOGENOM" id="CLU_3072280_0_0_1"/>
<proteinExistence type="predicted"/>
<reference evidence="1" key="2">
    <citation type="submission" date="2018-08" db="UniProtKB">
        <authorList>
            <consortium name="EnsemblPlants"/>
        </authorList>
    </citation>
    <scope>IDENTIFICATION</scope>
    <source>
        <strain evidence="1">Yugu1</strain>
    </source>
</reference>
<sequence length="53" mass="5829">MSQRGSIGSTAYMMIEAASRGHGGTICDRWRTDGPKGEQHTTFLLGFAFFSCR</sequence>